<dbReference type="Gene3D" id="1.20.272.10">
    <property type="match status" value="1"/>
</dbReference>
<feature type="region of interest" description="Disordered" evidence="12">
    <location>
        <begin position="2164"/>
        <end position="2214"/>
    </location>
</feature>
<dbReference type="Pfam" id="PF00004">
    <property type="entry name" value="AAA"/>
    <property type="match status" value="1"/>
</dbReference>
<evidence type="ECO:0000259" key="14">
    <source>
        <dbReference type="PROSITE" id="PS51908"/>
    </source>
</evidence>
<dbReference type="PROSITE" id="PS50102">
    <property type="entry name" value="RRM"/>
    <property type="match status" value="1"/>
</dbReference>
<feature type="compositionally biased region" description="Low complexity" evidence="12">
    <location>
        <begin position="1050"/>
        <end position="1064"/>
    </location>
</feature>
<dbReference type="FunFam" id="1.20.272.10:FF:000001">
    <property type="entry name" value="Putative AAA family ATPase"/>
    <property type="match status" value="1"/>
</dbReference>
<dbReference type="Gene3D" id="1.10.8.60">
    <property type="match status" value="1"/>
</dbReference>
<feature type="region of interest" description="Disordered" evidence="12">
    <location>
        <begin position="1162"/>
        <end position="1240"/>
    </location>
</feature>
<proteinExistence type="inferred from homology"/>
<feature type="region of interest" description="Disordered" evidence="12">
    <location>
        <begin position="1712"/>
        <end position="1745"/>
    </location>
</feature>
<organism evidence="16 17">
    <name type="scientific">Carpinus fangiana</name>
    <dbReference type="NCBI Taxonomy" id="176857"/>
    <lineage>
        <taxon>Eukaryota</taxon>
        <taxon>Viridiplantae</taxon>
        <taxon>Streptophyta</taxon>
        <taxon>Embryophyta</taxon>
        <taxon>Tracheophyta</taxon>
        <taxon>Spermatophyta</taxon>
        <taxon>Magnoliopsida</taxon>
        <taxon>eudicotyledons</taxon>
        <taxon>Gunneridae</taxon>
        <taxon>Pentapetalae</taxon>
        <taxon>rosids</taxon>
        <taxon>fabids</taxon>
        <taxon>Fagales</taxon>
        <taxon>Betulaceae</taxon>
        <taxon>Carpinus</taxon>
    </lineage>
</organism>
<dbReference type="InterPro" id="IPR019181">
    <property type="entry name" value="LSM12_ABD"/>
</dbReference>
<feature type="compositionally biased region" description="Pro residues" evidence="12">
    <location>
        <begin position="89"/>
        <end position="112"/>
    </location>
</feature>
<feature type="compositionally biased region" description="Basic residues" evidence="12">
    <location>
        <begin position="820"/>
        <end position="830"/>
    </location>
</feature>
<feature type="region of interest" description="Disordered" evidence="12">
    <location>
        <begin position="791"/>
        <end position="831"/>
    </location>
</feature>
<dbReference type="InterPro" id="IPR035979">
    <property type="entry name" value="RBD_domain_sf"/>
</dbReference>
<feature type="compositionally biased region" description="Basic and acidic residues" evidence="12">
    <location>
        <begin position="711"/>
        <end position="731"/>
    </location>
</feature>
<protein>
    <recommendedName>
        <fullName evidence="18">RRM domain-containing protein</fullName>
    </recommendedName>
</protein>
<keyword evidence="10" id="KW-0694">RNA-binding</keyword>
<dbReference type="InterPro" id="IPR003593">
    <property type="entry name" value="AAA+_ATPase"/>
</dbReference>
<dbReference type="Pfam" id="PF00076">
    <property type="entry name" value="RRM_1"/>
    <property type="match status" value="1"/>
</dbReference>
<dbReference type="GO" id="GO:0017116">
    <property type="term" value="F:single-stranded DNA helicase activity"/>
    <property type="evidence" value="ECO:0007669"/>
    <property type="project" value="TreeGrafter"/>
</dbReference>
<dbReference type="PROSITE" id="PS51908">
    <property type="entry name" value="ZF_UBZ4"/>
    <property type="match status" value="1"/>
</dbReference>
<feature type="domain" description="UBZ4-type" evidence="14">
    <location>
        <begin position="1635"/>
        <end position="1667"/>
    </location>
</feature>
<dbReference type="PROSITE" id="PS52001">
    <property type="entry name" value="AD"/>
    <property type="match status" value="1"/>
</dbReference>
<dbReference type="InterPro" id="IPR047574">
    <property type="entry name" value="AD"/>
</dbReference>
<feature type="domain" description="AD" evidence="15">
    <location>
        <begin position="577"/>
        <end position="688"/>
    </location>
</feature>
<feature type="region of interest" description="Disordered" evidence="12">
    <location>
        <begin position="1050"/>
        <end position="1075"/>
    </location>
</feature>
<dbReference type="Pfam" id="PF12002">
    <property type="entry name" value="MgsA_C"/>
    <property type="match status" value="1"/>
</dbReference>
<dbReference type="Gene3D" id="1.10.10.10">
    <property type="entry name" value="Winged helix-like DNA-binding domain superfamily/Winged helix DNA-binding domain"/>
    <property type="match status" value="1"/>
</dbReference>
<evidence type="ECO:0000256" key="4">
    <source>
        <dbReference type="ARBA" id="ARBA00022741"/>
    </source>
</evidence>
<comment type="similarity">
    <text evidence="1">Belongs to the AAA ATPase family. RarA/MGS1/WRNIP1 subfamily.</text>
</comment>
<evidence type="ECO:0000256" key="1">
    <source>
        <dbReference type="ARBA" id="ARBA00008959"/>
    </source>
</evidence>
<dbReference type="FunFam" id="3.40.50.300:FF:000137">
    <property type="entry name" value="Replication-associated recombination protein A"/>
    <property type="match status" value="1"/>
</dbReference>
<evidence type="ECO:0000313" key="17">
    <source>
        <dbReference type="Proteomes" id="UP000327013"/>
    </source>
</evidence>
<dbReference type="Gene3D" id="1.10.3710.10">
    <property type="entry name" value="DNA polymerase III clamp loader subunits, C-terminal domain"/>
    <property type="match status" value="1"/>
</dbReference>
<dbReference type="InterPro" id="IPR036388">
    <property type="entry name" value="WH-like_DNA-bd_sf"/>
</dbReference>
<dbReference type="CDD" id="cd00009">
    <property type="entry name" value="AAA"/>
    <property type="match status" value="1"/>
</dbReference>
<dbReference type="InterPro" id="IPR008921">
    <property type="entry name" value="DNA_pol3_clamp-load_cplx_C"/>
</dbReference>
<dbReference type="EMBL" id="VIBQ01000013">
    <property type="protein sequence ID" value="KAB8345847.1"/>
    <property type="molecule type" value="Genomic_DNA"/>
</dbReference>
<evidence type="ECO:0000256" key="7">
    <source>
        <dbReference type="ARBA" id="ARBA00022833"/>
    </source>
</evidence>
<dbReference type="GO" id="GO:0005524">
    <property type="term" value="F:ATP binding"/>
    <property type="evidence" value="ECO:0007669"/>
    <property type="project" value="UniProtKB-KW"/>
</dbReference>
<dbReference type="InterPro" id="IPR000504">
    <property type="entry name" value="RRM_dom"/>
</dbReference>
<dbReference type="Gene3D" id="3.30.70.330">
    <property type="match status" value="1"/>
</dbReference>
<dbReference type="InterPro" id="IPR003959">
    <property type="entry name" value="ATPase_AAA_core"/>
</dbReference>
<feature type="compositionally biased region" description="Polar residues" evidence="12">
    <location>
        <begin position="649"/>
        <end position="663"/>
    </location>
</feature>
<evidence type="ECO:0000256" key="10">
    <source>
        <dbReference type="PROSITE-ProRule" id="PRU00176"/>
    </source>
</evidence>
<comment type="caution">
    <text evidence="16">The sequence shown here is derived from an EMBL/GenBank/DDBJ whole genome shotgun (WGS) entry which is preliminary data.</text>
</comment>
<evidence type="ECO:0000259" key="13">
    <source>
        <dbReference type="PROSITE" id="PS50102"/>
    </source>
</evidence>
<dbReference type="PANTHER" id="PTHR13779:SF7">
    <property type="entry name" value="ATPASE WRNIP1"/>
    <property type="match status" value="1"/>
</dbReference>
<dbReference type="SMART" id="SM00360">
    <property type="entry name" value="RRM"/>
    <property type="match status" value="1"/>
</dbReference>
<feature type="compositionally biased region" description="Acidic residues" evidence="12">
    <location>
        <begin position="2175"/>
        <end position="2205"/>
    </location>
</feature>
<dbReference type="PANTHER" id="PTHR13779">
    <property type="entry name" value="WERNER HELICASE-INTERACTING PROTEIN 1 FAMILY MEMBER"/>
    <property type="match status" value="1"/>
</dbReference>
<name>A0A5N6KU38_9ROSI</name>
<keyword evidence="8" id="KW-0067">ATP-binding</keyword>
<dbReference type="InterPro" id="IPR032423">
    <property type="entry name" value="AAA_assoc_2"/>
</dbReference>
<dbReference type="InterPro" id="IPR021886">
    <property type="entry name" value="MgsA_C"/>
</dbReference>
<feature type="compositionally biased region" description="Pro residues" evidence="12">
    <location>
        <begin position="20"/>
        <end position="29"/>
    </location>
</feature>
<feature type="region of interest" description="Disordered" evidence="12">
    <location>
        <begin position="935"/>
        <end position="1002"/>
    </location>
</feature>
<feature type="compositionally biased region" description="Polar residues" evidence="12">
    <location>
        <begin position="991"/>
        <end position="1001"/>
    </location>
</feature>
<dbReference type="InterPro" id="IPR006642">
    <property type="entry name" value="Rad18_UBZ4"/>
</dbReference>
<feature type="region of interest" description="Disordered" evidence="12">
    <location>
        <begin position="1"/>
        <end position="116"/>
    </location>
</feature>
<evidence type="ECO:0000256" key="3">
    <source>
        <dbReference type="ARBA" id="ARBA00022723"/>
    </source>
</evidence>
<dbReference type="GO" id="GO:0003723">
    <property type="term" value="F:RNA binding"/>
    <property type="evidence" value="ECO:0007669"/>
    <property type="project" value="UniProtKB-UniRule"/>
</dbReference>
<dbReference type="GO" id="GO:0006261">
    <property type="term" value="P:DNA-templated DNA replication"/>
    <property type="evidence" value="ECO:0007669"/>
    <property type="project" value="TreeGrafter"/>
</dbReference>
<dbReference type="InterPro" id="IPR051314">
    <property type="entry name" value="AAA_ATPase_RarA/MGS1/WRNIP1"/>
</dbReference>
<keyword evidence="17" id="KW-1185">Reference proteome</keyword>
<evidence type="ECO:0000256" key="6">
    <source>
        <dbReference type="ARBA" id="ARBA00022771"/>
    </source>
</evidence>
<sequence>MSYRPPPGLKTSTESSSPHPSLPARPPPSTTSSSFKPAVSAGFAPRQAATGPTQGWNSYSPASTVGPTQPPSYGPASYNYQQQGYGQPQPQPQYPAVPTPPQIQNPFAPPTGPATGIVDPEEAAQLVEWQSAYMPPDSSAVPKAGPGTPVGGGLAKPEAAAQADNINGKPKTVIRSGGGKTWQDESLLEWDPAHFRLQIGNLAGEVTDESLLKAFSKYTSVQKARVIRDKRTTKSKGYGFVSFSEGDDYFNAFREMKNKYIGSHPVTIQPCKTRIQAVDAPDKHKKGKGGKGGHGGGHAHTGAGVQKRQLKTKGGLKILVDASCRRGGRAAGSTRSTPLALSLLHGALITRSVADTSCLLLHVPSCCVFSASSSLLCRPLPLQPATSAAAPCSFCLTCALVFEGLGVWEQTAGQHHSTPLLSGRACLPLLALSSTSRPSLKSFPERPREQRPGVAAGVAGAAGAADAGRMAAAETKRNSIAARVATPKQSAPGPGEVSDAALAKAVGSRISLTTSSNTTLEGTLFTACPITNLVAINTAAVPSPGDFHVIPIAHIQTFRVLALADGASFETAAPPIARLDTRALEAREQAAIRKIREHDATRGKGVSKEAQDIFDALSRTYAAAASTTCYIRHADMHPPDCPRVGTRRPWSSTTPCSSTHRTGLTTAAPPRGRRRASSALSACWRTSAASWPSGRARPARRHRRPLPCARAADEASHQCKNNTKESKDAHTCPETTLSKLAPDSFPHASNLPSSHRRPECLLLRRRHQHRIPSQHVPQQLERRPRKLHHILLTPPMPRLDLARDPSARRRDRQSAVPRRAVARRAARGPRRAALADAIRARELGARVGGEARDDGGRGARVSGEVGLRPAGRRTVSATATVSFFSFSSDDTSAASGLRLGGGNSDMLLPLGARGDVDAGQLEGVDLRLRAADVAPPSNVHHPATHSHYKMSDSNGKGGIPAWQKVGNPETKSNTAEAINNTGQQKPAVEANDSQQPSTSAEDSLLDKARHFLQDESIRDSPLADRVSFLQSKGLSQADIDTAIASVPASSITKSTTSTSATSSTLQPTMASTAATPKRDVPPVITYPEFLIHANKPPPLITARRLLNTAYAAAGVSALIYGASKYLVTPMSDSLSAARHDLAQHTQQHLDKLNSALEAVASVDPATRSTHALRHPDHDSAEHDAHTDASSDEDPTELFHRDFGTQTADLPAPTPSGAAASTSSDEDASAAAEETPAEAHTRQVLRLRHLCGELAAEEHNETDTALEVSAAIKVDEHKVAALGLAVGQAQLVEDGDEAVDLGLHVAAGGVPEAVAVGLLEGDGGGLLQRRDGAVADARVGGGDVLDEVLGADEPADAPAGAVEVLAAGADGEGEGGNLGRQGGDAGEGAVVEAVVDLVAEDEDVVLDAQVADGLQLGAREDLADGVVRRVEHDHARLGCDGGRQLVEVDGPLVGRRRRRGARLGRVHGHVDDLAAGHLNVGDVLVEEGLEDNDLVAGLEEAHEGREHALVGASGDCDFGVGVDGAAKGGRVRSRGTQTHQTSWRWPATRAAGLKGSARRGTELVIARTRRGGAALCGRFWRLQSSRLDLRVLWSPRKLLAPATLILGQSSRLPDRVHTRIAPRHVTGRDRWFVGEMVACPVCDKAVKESNINDHLDSGCESYLLDADDAGLVSEDGPRSQATQADFNSLFSKTGTPGPAKGKERIGVLEATPTPSRVVPTSAPLAVGPGQKRPIDASTQDDTDASIHKKARVSALEKAAPLAERMRPKTLDEVYGQSLVGPSGVLRGLIEAGRVPSMILWGGPGTGKTTIARLIAKTADKRFVEINSTSSGVAECKKLFAEAKNELSLTGRGTIIFCDEIHRFSKSQQDVFLGPVEAGQVTLIGATTENPSFKVVNALLSRCRTFTLAKLTDADIIAILNRALTSLYPDAHSEPDAHPKPLPLLDAAMLAYLSAFADGDARTALNLLDLALDLSTRKPSTTAAELKAALTATLVYDRAGDQHYDTISAFHKSVRGSDPDATLYYLARMLQSGEDALYIARRMVVIASEDVGLAAPHCLPLAVAAHAAAERVGLPEARINLAHVAVALALAPKSTRAYRGLQRAMAALAEPGVAGLPVPVHLRNAPTRLMKEMGYGAAYKYNPEYEGGRVRQEYLPEKLRGRRFLEEADLGTKRDPELEDGDEGDVEGDVNEGGDEDERILFEDDFDRPDSSLIMD</sequence>
<evidence type="ECO:0000256" key="9">
    <source>
        <dbReference type="ARBA" id="ARBA00023204"/>
    </source>
</evidence>
<dbReference type="SMART" id="SM00734">
    <property type="entry name" value="ZnF_Rad18"/>
    <property type="match status" value="1"/>
</dbReference>
<dbReference type="SUPFAM" id="SSF52540">
    <property type="entry name" value="P-loop containing nucleoside triphosphate hydrolases"/>
    <property type="match status" value="1"/>
</dbReference>
<dbReference type="FunFam" id="1.10.3710.10:FF:000005">
    <property type="entry name" value="AAA family ATPase, putative"/>
    <property type="match status" value="1"/>
</dbReference>
<keyword evidence="4" id="KW-0547">Nucleotide-binding</keyword>
<evidence type="ECO:0000256" key="8">
    <source>
        <dbReference type="ARBA" id="ARBA00022840"/>
    </source>
</evidence>
<keyword evidence="5 11" id="KW-0227">DNA damage</keyword>
<dbReference type="GO" id="GO:0003677">
    <property type="term" value="F:DNA binding"/>
    <property type="evidence" value="ECO:0007669"/>
    <property type="project" value="InterPro"/>
</dbReference>
<dbReference type="InterPro" id="IPR012677">
    <property type="entry name" value="Nucleotide-bd_a/b_plait_sf"/>
</dbReference>
<dbReference type="GO" id="GO:0016887">
    <property type="term" value="F:ATP hydrolysis activity"/>
    <property type="evidence" value="ECO:0007669"/>
    <property type="project" value="InterPro"/>
</dbReference>
<feature type="domain" description="RRM" evidence="13">
    <location>
        <begin position="195"/>
        <end position="273"/>
    </location>
</feature>
<keyword evidence="9 11" id="KW-0234">DNA repair</keyword>
<dbReference type="GO" id="GO:0000731">
    <property type="term" value="P:DNA synthesis involved in DNA repair"/>
    <property type="evidence" value="ECO:0007669"/>
    <property type="project" value="TreeGrafter"/>
</dbReference>
<dbReference type="InterPro" id="IPR027417">
    <property type="entry name" value="P-loop_NTPase"/>
</dbReference>
<feature type="compositionally biased region" description="Polar residues" evidence="12">
    <location>
        <begin position="969"/>
        <end position="984"/>
    </location>
</feature>
<evidence type="ECO:0000256" key="11">
    <source>
        <dbReference type="PROSITE-ProRule" id="PRU01256"/>
    </source>
</evidence>
<dbReference type="GO" id="GO:0008047">
    <property type="term" value="F:enzyme activator activity"/>
    <property type="evidence" value="ECO:0007669"/>
    <property type="project" value="TreeGrafter"/>
</dbReference>
<feature type="compositionally biased region" description="Polar residues" evidence="12">
    <location>
        <begin position="50"/>
        <end position="67"/>
    </location>
</feature>
<feature type="compositionally biased region" description="Polar residues" evidence="12">
    <location>
        <begin position="1065"/>
        <end position="1074"/>
    </location>
</feature>
<dbReference type="SMART" id="SM00382">
    <property type="entry name" value="AAA"/>
    <property type="match status" value="1"/>
</dbReference>
<evidence type="ECO:0008006" key="18">
    <source>
        <dbReference type="Google" id="ProtNLM"/>
    </source>
</evidence>
<feature type="compositionally biased region" description="Basic and acidic residues" evidence="12">
    <location>
        <begin position="2164"/>
        <end position="2174"/>
    </location>
</feature>
<reference evidence="16 17" key="1">
    <citation type="submission" date="2019-06" db="EMBL/GenBank/DDBJ databases">
        <title>A chromosomal-level reference genome of Carpinus fangiana (Coryloideae, Betulaceae).</title>
        <authorList>
            <person name="Yang X."/>
            <person name="Wang Z."/>
            <person name="Zhang L."/>
            <person name="Hao G."/>
            <person name="Liu J."/>
            <person name="Yang Y."/>
        </authorList>
    </citation>
    <scope>NUCLEOTIDE SEQUENCE [LARGE SCALE GENOMIC DNA]</scope>
    <source>
        <strain evidence="16">Cfa_2016G</strain>
        <tissue evidence="16">Leaf</tissue>
    </source>
</reference>
<dbReference type="GO" id="GO:0008270">
    <property type="term" value="F:zinc ion binding"/>
    <property type="evidence" value="ECO:0007669"/>
    <property type="project" value="UniProtKB-KW"/>
</dbReference>
<keyword evidence="6 11" id="KW-0863">Zinc-finger</keyword>
<dbReference type="OrthoDB" id="10265467at2759"/>
<dbReference type="SUPFAM" id="SSF48019">
    <property type="entry name" value="post-AAA+ oligomerization domain-like"/>
    <property type="match status" value="1"/>
</dbReference>
<keyword evidence="2" id="KW-0235">DNA replication</keyword>
<evidence type="ECO:0000256" key="5">
    <source>
        <dbReference type="ARBA" id="ARBA00022763"/>
    </source>
</evidence>
<feature type="compositionally biased region" description="Low complexity" evidence="12">
    <location>
        <begin position="1214"/>
        <end position="1233"/>
    </location>
</feature>
<dbReference type="Gene3D" id="3.40.50.300">
    <property type="entry name" value="P-loop containing nucleotide triphosphate hydrolases"/>
    <property type="match status" value="1"/>
</dbReference>
<gene>
    <name evidence="16" type="ORF">FH972_022902</name>
</gene>
<dbReference type="Pfam" id="PF16193">
    <property type="entry name" value="AAA_assoc_2"/>
    <property type="match status" value="1"/>
</dbReference>
<evidence type="ECO:0000256" key="12">
    <source>
        <dbReference type="SAM" id="MobiDB-lite"/>
    </source>
</evidence>
<dbReference type="SUPFAM" id="SSF54928">
    <property type="entry name" value="RNA-binding domain, RBD"/>
    <property type="match status" value="1"/>
</dbReference>
<evidence type="ECO:0000313" key="16">
    <source>
        <dbReference type="EMBL" id="KAB8345847.1"/>
    </source>
</evidence>
<feature type="region of interest" description="Disordered" evidence="12">
    <location>
        <begin position="645"/>
        <end position="756"/>
    </location>
</feature>
<dbReference type="GO" id="GO:0005634">
    <property type="term" value="C:nucleus"/>
    <property type="evidence" value="ECO:0007669"/>
    <property type="project" value="TreeGrafter"/>
</dbReference>
<evidence type="ECO:0000256" key="2">
    <source>
        <dbReference type="ARBA" id="ARBA00022705"/>
    </source>
</evidence>
<keyword evidence="3" id="KW-0479">Metal-binding</keyword>
<feature type="compositionally biased region" description="Basic and acidic residues" evidence="12">
    <location>
        <begin position="1173"/>
        <end position="1188"/>
    </location>
</feature>
<dbReference type="Pfam" id="PF09793">
    <property type="entry name" value="AD"/>
    <property type="match status" value="1"/>
</dbReference>
<dbReference type="Gene3D" id="3.30.160.60">
    <property type="entry name" value="Classic Zinc Finger"/>
    <property type="match status" value="1"/>
</dbReference>
<keyword evidence="7" id="KW-0862">Zinc</keyword>
<feature type="region of interest" description="Disordered" evidence="12">
    <location>
        <begin position="437"/>
        <end position="458"/>
    </location>
</feature>
<feature type="region of interest" description="Disordered" evidence="12">
    <location>
        <begin position="279"/>
        <end position="306"/>
    </location>
</feature>
<evidence type="ECO:0000259" key="15">
    <source>
        <dbReference type="PROSITE" id="PS52001"/>
    </source>
</evidence>
<dbReference type="InterPro" id="IPR006785">
    <property type="entry name" value="Pex14_N"/>
</dbReference>
<dbReference type="Proteomes" id="UP000327013">
    <property type="component" value="Unassembled WGS sequence"/>
</dbReference>
<dbReference type="Pfam" id="PF04695">
    <property type="entry name" value="Pex14_N"/>
    <property type="match status" value="1"/>
</dbReference>
<accession>A0A5N6KU38</accession>